<feature type="transmembrane region" description="Helical" evidence="5">
    <location>
        <begin position="168"/>
        <end position="186"/>
    </location>
</feature>
<reference evidence="6 7" key="1">
    <citation type="submission" date="2020-02" db="EMBL/GenBank/DDBJ databases">
        <authorList>
            <person name="Kim Y.B."/>
            <person name="Roh S.W."/>
        </authorList>
    </citation>
    <scope>NUCLEOTIDE SEQUENCE [LARGE SCALE GENOMIC DNA]</scope>
    <source>
        <strain evidence="6 7">DSM 103574</strain>
    </source>
</reference>
<evidence type="ECO:0000256" key="2">
    <source>
        <dbReference type="ARBA" id="ARBA00022692"/>
    </source>
</evidence>
<dbReference type="AlphaFoldDB" id="A0A858BV50"/>
<keyword evidence="4 5" id="KW-0472">Membrane</keyword>
<feature type="transmembrane region" description="Helical" evidence="5">
    <location>
        <begin position="136"/>
        <end position="156"/>
    </location>
</feature>
<keyword evidence="7" id="KW-1185">Reference proteome</keyword>
<keyword evidence="2 5" id="KW-0812">Transmembrane</keyword>
<dbReference type="Pfam" id="PF13520">
    <property type="entry name" value="AA_permease_2"/>
    <property type="match status" value="1"/>
</dbReference>
<feature type="transmembrane region" description="Helical" evidence="5">
    <location>
        <begin position="206"/>
        <end position="225"/>
    </location>
</feature>
<evidence type="ECO:0000256" key="1">
    <source>
        <dbReference type="ARBA" id="ARBA00004141"/>
    </source>
</evidence>
<dbReference type="InterPro" id="IPR050598">
    <property type="entry name" value="AminoAcid_Transporter"/>
</dbReference>
<keyword evidence="3 5" id="KW-1133">Transmembrane helix</keyword>
<dbReference type="GO" id="GO:0016020">
    <property type="term" value="C:membrane"/>
    <property type="evidence" value="ECO:0007669"/>
    <property type="project" value="UniProtKB-SubCell"/>
</dbReference>
<feature type="transmembrane region" description="Helical" evidence="5">
    <location>
        <begin position="53"/>
        <end position="77"/>
    </location>
</feature>
<feature type="transmembrane region" description="Helical" evidence="5">
    <location>
        <begin position="20"/>
        <end position="41"/>
    </location>
</feature>
<evidence type="ECO:0000256" key="5">
    <source>
        <dbReference type="SAM" id="Phobius"/>
    </source>
</evidence>
<evidence type="ECO:0000313" key="7">
    <source>
        <dbReference type="Proteomes" id="UP000466848"/>
    </source>
</evidence>
<dbReference type="InterPro" id="IPR002293">
    <property type="entry name" value="AA/rel_permease1"/>
</dbReference>
<evidence type="ECO:0000256" key="4">
    <source>
        <dbReference type="ARBA" id="ARBA00023136"/>
    </source>
</evidence>
<dbReference type="GO" id="GO:0015179">
    <property type="term" value="F:L-amino acid transmembrane transporter activity"/>
    <property type="evidence" value="ECO:0007669"/>
    <property type="project" value="TreeGrafter"/>
</dbReference>
<dbReference type="PANTHER" id="PTHR11785">
    <property type="entry name" value="AMINO ACID TRANSPORTER"/>
    <property type="match status" value="1"/>
</dbReference>
<feature type="transmembrane region" description="Helical" evidence="5">
    <location>
        <begin position="245"/>
        <end position="265"/>
    </location>
</feature>
<feature type="transmembrane region" description="Helical" evidence="5">
    <location>
        <begin position="405"/>
        <end position="426"/>
    </location>
</feature>
<gene>
    <name evidence="6" type="ORF">Ami103574_11040</name>
</gene>
<feature type="transmembrane region" description="Helical" evidence="5">
    <location>
        <begin position="346"/>
        <end position="364"/>
    </location>
</feature>
<dbReference type="EMBL" id="CP048649">
    <property type="protein sequence ID" value="QIB69823.1"/>
    <property type="molecule type" value="Genomic_DNA"/>
</dbReference>
<evidence type="ECO:0000256" key="3">
    <source>
        <dbReference type="ARBA" id="ARBA00022989"/>
    </source>
</evidence>
<organism evidence="6 7">
    <name type="scientific">Aminipila butyrica</name>
    <dbReference type="NCBI Taxonomy" id="433296"/>
    <lineage>
        <taxon>Bacteria</taxon>
        <taxon>Bacillati</taxon>
        <taxon>Bacillota</taxon>
        <taxon>Clostridia</taxon>
        <taxon>Peptostreptococcales</taxon>
        <taxon>Anaerovoracaceae</taxon>
        <taxon>Aminipila</taxon>
    </lineage>
</organism>
<dbReference type="PIRSF" id="PIRSF006060">
    <property type="entry name" value="AA_transporter"/>
    <property type="match status" value="1"/>
</dbReference>
<protein>
    <submittedName>
        <fullName evidence="6">Amino acid permease</fullName>
    </submittedName>
</protein>
<feature type="transmembrane region" description="Helical" evidence="5">
    <location>
        <begin position="98"/>
        <end position="124"/>
    </location>
</feature>
<name>A0A858BV50_9FIRM</name>
<proteinExistence type="predicted"/>
<evidence type="ECO:0000313" key="6">
    <source>
        <dbReference type="EMBL" id="QIB69823.1"/>
    </source>
</evidence>
<dbReference type="RefSeq" id="WP_163067063.1">
    <property type="nucleotide sequence ID" value="NZ_CP048649.1"/>
</dbReference>
<dbReference type="PANTHER" id="PTHR11785:SF512">
    <property type="entry name" value="SOBREMESA, ISOFORM B"/>
    <property type="match status" value="1"/>
</dbReference>
<dbReference type="Proteomes" id="UP000466848">
    <property type="component" value="Chromosome"/>
</dbReference>
<sequence>MSSKSNLHAATNDSGFKKEIGLFGGVSIIGGIMIGSGIFYLGSYVLERTHMSMGLALLCWIVGGIVSLLGGLCFAELGASCPKTGGMVIYLDEAYHPVVGYMFGFTSWLLSGAGSISALAIALPTALRGYISLSDFAIKGIAIALILALTAYNSLGIKQGTILQNVSMVAKLIPIVIIIFGAILLGKEHPDLSLIPAGSGEISFSAIIGMIAFATVATLWAYEGWTNLNSVAEEMKDPARNLPKALLIGIGAITVIYTLFNFALYKVLPHAEVVSMIESGNLYLGTEVAKRVFGGIGGGLVLATMLIAMFSALNGMIIAFPRYYYAMAKEGHFFKNHGMLHPKSKVPTVSLCSQALIAIVLVLLRNLDQLTSLVVFAGMLFNVLCVVAVIVYRKKYPNLERPYKAWGYPVTVIISIALFAGLMINTLMEDPVTALIGLVVPAVGAVVYFIFDKRLKEEKTKA</sequence>
<feature type="transmembrane region" description="Helical" evidence="5">
    <location>
        <begin position="300"/>
        <end position="325"/>
    </location>
</feature>
<feature type="transmembrane region" description="Helical" evidence="5">
    <location>
        <begin position="432"/>
        <end position="451"/>
    </location>
</feature>
<dbReference type="KEGG" id="abut:Ami103574_11040"/>
<accession>A0A858BV50</accession>
<comment type="subcellular location">
    <subcellularLocation>
        <location evidence="1">Membrane</location>
        <topology evidence="1">Multi-pass membrane protein</topology>
    </subcellularLocation>
</comment>
<feature type="transmembrane region" description="Helical" evidence="5">
    <location>
        <begin position="370"/>
        <end position="393"/>
    </location>
</feature>
<dbReference type="Gene3D" id="1.20.1740.10">
    <property type="entry name" value="Amino acid/polyamine transporter I"/>
    <property type="match status" value="1"/>
</dbReference>